<comment type="cofactor">
    <cofactor evidence="1 12">
        <name>heme</name>
        <dbReference type="ChEBI" id="CHEBI:30413"/>
    </cofactor>
</comment>
<comment type="subcellular location">
    <subcellularLocation>
        <location evidence="3">Endoplasmic reticulum membrane</location>
        <topology evidence="3">Peripheral membrane protein</topology>
    </subcellularLocation>
    <subcellularLocation>
        <location evidence="2">Microsome membrane</location>
        <topology evidence="2">Peripheral membrane protein</topology>
    </subcellularLocation>
</comment>
<feature type="binding site" description="axial binding residue" evidence="12">
    <location>
        <position position="430"/>
    </location>
    <ligand>
        <name>heme</name>
        <dbReference type="ChEBI" id="CHEBI:30413"/>
    </ligand>
    <ligandPart>
        <name>Fe</name>
        <dbReference type="ChEBI" id="CHEBI:18248"/>
    </ligandPart>
</feature>
<dbReference type="InterPro" id="IPR001128">
    <property type="entry name" value="Cyt_P450"/>
</dbReference>
<dbReference type="EMBL" id="JARKHS020015509">
    <property type="protein sequence ID" value="KAK8774346.1"/>
    <property type="molecule type" value="Genomic_DNA"/>
</dbReference>
<reference evidence="14 15" key="1">
    <citation type="journal article" date="2023" name="Arcadia Sci">
        <title>De novo assembly of a long-read Amblyomma americanum tick genome.</title>
        <authorList>
            <person name="Chou S."/>
            <person name="Poskanzer K.E."/>
            <person name="Rollins M."/>
            <person name="Thuy-Boun P.S."/>
        </authorList>
    </citation>
    <scope>NUCLEOTIDE SEQUENCE [LARGE SCALE GENOMIC DNA]</scope>
    <source>
        <strain evidence="14">F_SG_1</strain>
        <tissue evidence="14">Salivary glands</tissue>
    </source>
</reference>
<evidence type="ECO:0000256" key="1">
    <source>
        <dbReference type="ARBA" id="ARBA00001971"/>
    </source>
</evidence>
<sequence length="518" mass="58847">MLLTGLFRWVRKTFTFWNDKGIVHHTFWQYLRFAFDIYTKPLSEVVGRNYNRYGRVYGSYQGIVPTLVVGDTNILREVLVSKFKYFSDRTASQRIGSDVWRKSILNLSGDEWKKARGIFTPTLTATQLKTIAQKIITIAEKMTSRVQKAASRNEPVNVSELFDHTSLDSTAALNYSVDLDSKNDIDHPLMKCLEAIFGNMAGWKLLMLFLMPSVYKILQPDYPPKSSTDIFKAFVSHLIEERKSKNKKEEDFLQVFMDADYDWDISAGDKTNDAEKRRMSLDEITAQGIVFFIAGVESVSMTTTFTAYFLALYPECQENAICEIDRVVSEKGFTYDALQEMYYLEASIKEAMRLTSPDPVIMRLCTEETTVAGIRFTPGMNVDIPLAGIHLDPEYFPDPDKFNPERFLPENKDCVQPFTYMPFGAGPRNCVGVRLALLQAKAYLACLLRCVKLEVCPETMVPLKYKPSRLFPFTDGPVILRAVPRRISPSLGRLPLAAELGGARGGWLLPQTPQDAQF</sequence>
<evidence type="ECO:0000313" key="15">
    <source>
        <dbReference type="Proteomes" id="UP001321473"/>
    </source>
</evidence>
<dbReference type="PRINTS" id="PR00385">
    <property type="entry name" value="P450"/>
</dbReference>
<dbReference type="FunFam" id="1.10.630.10:FF:000182">
    <property type="entry name" value="Cytochrome P450 3A4"/>
    <property type="match status" value="1"/>
</dbReference>
<comment type="similarity">
    <text evidence="4 13">Belongs to the cytochrome P450 family.</text>
</comment>
<dbReference type="SUPFAM" id="SSF48264">
    <property type="entry name" value="Cytochrome P450"/>
    <property type="match status" value="1"/>
</dbReference>
<evidence type="ECO:0000256" key="6">
    <source>
        <dbReference type="ARBA" id="ARBA00022723"/>
    </source>
</evidence>
<keyword evidence="5 12" id="KW-0349">Heme</keyword>
<keyword evidence="15" id="KW-1185">Reference proteome</keyword>
<comment type="caution">
    <text evidence="14">The sequence shown here is derived from an EMBL/GenBank/DDBJ whole genome shotgun (WGS) entry which is preliminary data.</text>
</comment>
<dbReference type="Pfam" id="PF00067">
    <property type="entry name" value="p450"/>
    <property type="match status" value="1"/>
</dbReference>
<evidence type="ECO:0000256" key="9">
    <source>
        <dbReference type="ARBA" id="ARBA00023004"/>
    </source>
</evidence>
<keyword evidence="7" id="KW-0492">Microsome</keyword>
<dbReference type="Gene3D" id="1.10.630.10">
    <property type="entry name" value="Cytochrome P450"/>
    <property type="match status" value="1"/>
</dbReference>
<evidence type="ECO:0008006" key="16">
    <source>
        <dbReference type="Google" id="ProtNLM"/>
    </source>
</evidence>
<organism evidence="14 15">
    <name type="scientific">Amblyomma americanum</name>
    <name type="common">Lone star tick</name>
    <dbReference type="NCBI Taxonomy" id="6943"/>
    <lineage>
        <taxon>Eukaryota</taxon>
        <taxon>Metazoa</taxon>
        <taxon>Ecdysozoa</taxon>
        <taxon>Arthropoda</taxon>
        <taxon>Chelicerata</taxon>
        <taxon>Arachnida</taxon>
        <taxon>Acari</taxon>
        <taxon>Parasitiformes</taxon>
        <taxon>Ixodida</taxon>
        <taxon>Ixodoidea</taxon>
        <taxon>Ixodidae</taxon>
        <taxon>Amblyomminae</taxon>
        <taxon>Amblyomma</taxon>
    </lineage>
</organism>
<dbReference type="InterPro" id="IPR002401">
    <property type="entry name" value="Cyt_P450_E_grp-I"/>
</dbReference>
<evidence type="ECO:0000256" key="2">
    <source>
        <dbReference type="ARBA" id="ARBA00004174"/>
    </source>
</evidence>
<dbReference type="PRINTS" id="PR00463">
    <property type="entry name" value="EP450I"/>
</dbReference>
<dbReference type="PANTHER" id="PTHR24302">
    <property type="entry name" value="CYTOCHROME P450 FAMILY 3"/>
    <property type="match status" value="1"/>
</dbReference>
<protein>
    <recommendedName>
        <fullName evidence="16">Cytochrome</fullName>
    </recommendedName>
</protein>
<evidence type="ECO:0000256" key="12">
    <source>
        <dbReference type="PIRSR" id="PIRSR602401-1"/>
    </source>
</evidence>
<accession>A0AAQ4EHW3</accession>
<evidence type="ECO:0000256" key="13">
    <source>
        <dbReference type="RuleBase" id="RU000461"/>
    </source>
</evidence>
<dbReference type="InterPro" id="IPR036396">
    <property type="entry name" value="Cyt_P450_sf"/>
</dbReference>
<name>A0AAQ4EHW3_AMBAM</name>
<proteinExistence type="inferred from homology"/>
<dbReference type="GO" id="GO:0005506">
    <property type="term" value="F:iron ion binding"/>
    <property type="evidence" value="ECO:0007669"/>
    <property type="project" value="InterPro"/>
</dbReference>
<evidence type="ECO:0000256" key="10">
    <source>
        <dbReference type="ARBA" id="ARBA00023033"/>
    </source>
</evidence>
<evidence type="ECO:0000256" key="3">
    <source>
        <dbReference type="ARBA" id="ARBA00004406"/>
    </source>
</evidence>
<dbReference type="GO" id="GO:0008395">
    <property type="term" value="F:steroid hydroxylase activity"/>
    <property type="evidence" value="ECO:0007669"/>
    <property type="project" value="TreeGrafter"/>
</dbReference>
<dbReference type="GO" id="GO:0020037">
    <property type="term" value="F:heme binding"/>
    <property type="evidence" value="ECO:0007669"/>
    <property type="project" value="InterPro"/>
</dbReference>
<dbReference type="InterPro" id="IPR017972">
    <property type="entry name" value="Cyt_P450_CS"/>
</dbReference>
<keyword evidence="9 12" id="KW-0408">Iron</keyword>
<evidence type="ECO:0000256" key="8">
    <source>
        <dbReference type="ARBA" id="ARBA00023002"/>
    </source>
</evidence>
<dbReference type="InterPro" id="IPR050705">
    <property type="entry name" value="Cytochrome_P450_3A"/>
</dbReference>
<evidence type="ECO:0000313" key="14">
    <source>
        <dbReference type="EMBL" id="KAK8774346.1"/>
    </source>
</evidence>
<evidence type="ECO:0000256" key="5">
    <source>
        <dbReference type="ARBA" id="ARBA00022617"/>
    </source>
</evidence>
<evidence type="ECO:0000256" key="11">
    <source>
        <dbReference type="ARBA" id="ARBA00043906"/>
    </source>
</evidence>
<dbReference type="PROSITE" id="PS00086">
    <property type="entry name" value="CYTOCHROME_P450"/>
    <property type="match status" value="1"/>
</dbReference>
<dbReference type="GO" id="GO:0016705">
    <property type="term" value="F:oxidoreductase activity, acting on paired donors, with incorporation or reduction of molecular oxygen"/>
    <property type="evidence" value="ECO:0007669"/>
    <property type="project" value="InterPro"/>
</dbReference>
<evidence type="ECO:0000256" key="4">
    <source>
        <dbReference type="ARBA" id="ARBA00010617"/>
    </source>
</evidence>
<keyword evidence="7" id="KW-0256">Endoplasmic reticulum</keyword>
<dbReference type="PANTHER" id="PTHR24302:SF15">
    <property type="entry name" value="FATTY-ACID PEROXYGENASE"/>
    <property type="match status" value="1"/>
</dbReference>
<keyword evidence="6 12" id="KW-0479">Metal-binding</keyword>
<keyword evidence="8 13" id="KW-0560">Oxidoreductase</keyword>
<comment type="function">
    <text evidence="11">Cytochromes P450 are a group of heme-thiolate monooxygenases. They oxidize a variety of structurally unrelated compounds, including steroids, fatty acids, and xenobiotics.</text>
</comment>
<dbReference type="Proteomes" id="UP001321473">
    <property type="component" value="Unassembled WGS sequence"/>
</dbReference>
<dbReference type="GO" id="GO:0005789">
    <property type="term" value="C:endoplasmic reticulum membrane"/>
    <property type="evidence" value="ECO:0007669"/>
    <property type="project" value="UniProtKB-SubCell"/>
</dbReference>
<gene>
    <name evidence="14" type="ORF">V5799_011121</name>
</gene>
<evidence type="ECO:0000256" key="7">
    <source>
        <dbReference type="ARBA" id="ARBA00022848"/>
    </source>
</evidence>
<dbReference type="AlphaFoldDB" id="A0AAQ4EHW3"/>
<keyword evidence="10 13" id="KW-0503">Monooxygenase</keyword>